<reference evidence="3" key="2">
    <citation type="submission" date="2012-11" db="EMBL/GenBank/DDBJ databases">
        <authorList>
            <person name="Kuo A."/>
            <person name="Curtis B.A."/>
            <person name="Tanifuji G."/>
            <person name="Burki F."/>
            <person name="Gruber A."/>
            <person name="Irimia M."/>
            <person name="Maruyama S."/>
            <person name="Arias M.C."/>
            <person name="Ball S.G."/>
            <person name="Gile G.H."/>
            <person name="Hirakawa Y."/>
            <person name="Hopkins J.F."/>
            <person name="Rensing S.A."/>
            <person name="Schmutz J."/>
            <person name="Symeonidi A."/>
            <person name="Elias M."/>
            <person name="Eveleigh R.J."/>
            <person name="Herman E.K."/>
            <person name="Klute M.J."/>
            <person name="Nakayama T."/>
            <person name="Obornik M."/>
            <person name="Reyes-Prieto A."/>
            <person name="Armbrust E.V."/>
            <person name="Aves S.J."/>
            <person name="Beiko R.G."/>
            <person name="Coutinho P."/>
            <person name="Dacks J.B."/>
            <person name="Durnford D.G."/>
            <person name="Fast N.M."/>
            <person name="Green B.R."/>
            <person name="Grisdale C."/>
            <person name="Hempe F."/>
            <person name="Henrissat B."/>
            <person name="Hoppner M.P."/>
            <person name="Ishida K.-I."/>
            <person name="Kim E."/>
            <person name="Koreny L."/>
            <person name="Kroth P.G."/>
            <person name="Liu Y."/>
            <person name="Malik S.-B."/>
            <person name="Maier U.G."/>
            <person name="McRose D."/>
            <person name="Mock T."/>
            <person name="Neilson J.A."/>
            <person name="Onodera N.T."/>
            <person name="Poole A.M."/>
            <person name="Pritham E.J."/>
            <person name="Richards T.A."/>
            <person name="Rocap G."/>
            <person name="Roy S.W."/>
            <person name="Sarai C."/>
            <person name="Schaack S."/>
            <person name="Shirato S."/>
            <person name="Slamovits C.H."/>
            <person name="Spencer D.F."/>
            <person name="Suzuki S."/>
            <person name="Worden A.Z."/>
            <person name="Zauner S."/>
            <person name="Barry K."/>
            <person name="Bell C."/>
            <person name="Bharti A.K."/>
            <person name="Crow J.A."/>
            <person name="Grimwood J."/>
            <person name="Kramer R."/>
            <person name="Lindquist E."/>
            <person name="Lucas S."/>
            <person name="Salamov A."/>
            <person name="McFadden G.I."/>
            <person name="Lane C.E."/>
            <person name="Keeling P.J."/>
            <person name="Gray M.W."/>
            <person name="Grigoriev I.V."/>
            <person name="Archibald J.M."/>
        </authorList>
    </citation>
    <scope>NUCLEOTIDE SEQUENCE</scope>
    <source>
        <strain evidence="3">CCMP2712</strain>
    </source>
</reference>
<accession>L1I7A5</accession>
<keyword evidence="3" id="KW-1185">Reference proteome</keyword>
<protein>
    <recommendedName>
        <fullName evidence="4">YubB ferredoxin-like domain-containing protein</fullName>
    </recommendedName>
</protein>
<dbReference type="EnsemblProtists" id="EKX32141">
    <property type="protein sequence ID" value="EKX32141"/>
    <property type="gene ID" value="GUITHDRAFT_121674"/>
</dbReference>
<name>L1I7A5_GUITC</name>
<sequence>MPDMCFNSVVMCAASVVRARSFETFLKGLQPDDDIGVFGHFLPRPASADWHLWSILNWGTKWDVSDPKWERTNLSFHLKFETAWSPPVPFYKFLESAAGGDWIIDATFHSSAEQVVGRYACGSQKTWKYTFQDPAWRVRLPNKLVDEAELDREYAEWLEWKESCRKQDHVSRRLSLE</sequence>
<dbReference type="RefSeq" id="XP_005819121.1">
    <property type="nucleotide sequence ID" value="XM_005819064.1"/>
</dbReference>
<evidence type="ECO:0008006" key="4">
    <source>
        <dbReference type="Google" id="ProtNLM"/>
    </source>
</evidence>
<dbReference type="Proteomes" id="UP000011087">
    <property type="component" value="Unassembled WGS sequence"/>
</dbReference>
<dbReference type="HOGENOM" id="CLU_1622135_0_0_1"/>
<organism evidence="1">
    <name type="scientific">Guillardia theta (strain CCMP2712)</name>
    <name type="common">Cryptophyte</name>
    <dbReference type="NCBI Taxonomy" id="905079"/>
    <lineage>
        <taxon>Eukaryota</taxon>
        <taxon>Cryptophyceae</taxon>
        <taxon>Pyrenomonadales</taxon>
        <taxon>Geminigeraceae</taxon>
        <taxon>Guillardia</taxon>
    </lineage>
</organism>
<dbReference type="GeneID" id="17288874"/>
<dbReference type="AlphaFoldDB" id="L1I7A5"/>
<evidence type="ECO:0000313" key="3">
    <source>
        <dbReference type="Proteomes" id="UP000011087"/>
    </source>
</evidence>
<dbReference type="EMBL" id="JH993208">
    <property type="protein sequence ID" value="EKX32141.1"/>
    <property type="molecule type" value="Genomic_DNA"/>
</dbReference>
<gene>
    <name evidence="1" type="ORF">GUITHDRAFT_121674</name>
</gene>
<dbReference type="PaxDb" id="55529-EKX32141"/>
<proteinExistence type="predicted"/>
<evidence type="ECO:0000313" key="2">
    <source>
        <dbReference type="EnsemblProtists" id="EKX32141"/>
    </source>
</evidence>
<reference evidence="2" key="3">
    <citation type="submission" date="2016-03" db="UniProtKB">
        <authorList>
            <consortium name="EnsemblProtists"/>
        </authorList>
    </citation>
    <scope>IDENTIFICATION</scope>
</reference>
<evidence type="ECO:0000313" key="1">
    <source>
        <dbReference type="EMBL" id="EKX32141.1"/>
    </source>
</evidence>
<reference evidence="1 3" key="1">
    <citation type="journal article" date="2012" name="Nature">
        <title>Algal genomes reveal evolutionary mosaicism and the fate of nucleomorphs.</title>
        <authorList>
            <consortium name="DOE Joint Genome Institute"/>
            <person name="Curtis B.A."/>
            <person name="Tanifuji G."/>
            <person name="Burki F."/>
            <person name="Gruber A."/>
            <person name="Irimia M."/>
            <person name="Maruyama S."/>
            <person name="Arias M.C."/>
            <person name="Ball S.G."/>
            <person name="Gile G.H."/>
            <person name="Hirakawa Y."/>
            <person name="Hopkins J.F."/>
            <person name="Kuo A."/>
            <person name="Rensing S.A."/>
            <person name="Schmutz J."/>
            <person name="Symeonidi A."/>
            <person name="Elias M."/>
            <person name="Eveleigh R.J."/>
            <person name="Herman E.K."/>
            <person name="Klute M.J."/>
            <person name="Nakayama T."/>
            <person name="Obornik M."/>
            <person name="Reyes-Prieto A."/>
            <person name="Armbrust E.V."/>
            <person name="Aves S.J."/>
            <person name="Beiko R.G."/>
            <person name="Coutinho P."/>
            <person name="Dacks J.B."/>
            <person name="Durnford D.G."/>
            <person name="Fast N.M."/>
            <person name="Green B.R."/>
            <person name="Grisdale C.J."/>
            <person name="Hempel F."/>
            <person name="Henrissat B."/>
            <person name="Hoppner M.P."/>
            <person name="Ishida K."/>
            <person name="Kim E."/>
            <person name="Koreny L."/>
            <person name="Kroth P.G."/>
            <person name="Liu Y."/>
            <person name="Malik S.B."/>
            <person name="Maier U.G."/>
            <person name="McRose D."/>
            <person name="Mock T."/>
            <person name="Neilson J.A."/>
            <person name="Onodera N.T."/>
            <person name="Poole A.M."/>
            <person name="Pritham E.J."/>
            <person name="Richards T.A."/>
            <person name="Rocap G."/>
            <person name="Roy S.W."/>
            <person name="Sarai C."/>
            <person name="Schaack S."/>
            <person name="Shirato S."/>
            <person name="Slamovits C.H."/>
            <person name="Spencer D.F."/>
            <person name="Suzuki S."/>
            <person name="Worden A.Z."/>
            <person name="Zauner S."/>
            <person name="Barry K."/>
            <person name="Bell C."/>
            <person name="Bharti A.K."/>
            <person name="Crow J.A."/>
            <person name="Grimwood J."/>
            <person name="Kramer R."/>
            <person name="Lindquist E."/>
            <person name="Lucas S."/>
            <person name="Salamov A."/>
            <person name="McFadden G.I."/>
            <person name="Lane C.E."/>
            <person name="Keeling P.J."/>
            <person name="Gray M.W."/>
            <person name="Grigoriev I.V."/>
            <person name="Archibald J.M."/>
        </authorList>
    </citation>
    <scope>NUCLEOTIDE SEQUENCE</scope>
    <source>
        <strain evidence="1 3">CCMP2712</strain>
    </source>
</reference>
<dbReference type="KEGG" id="gtt:GUITHDRAFT_121674"/>